<accession>A0A6B9LR53</accession>
<sequence>MNTMTKAKITVSDRNVQCLDSAKQIKLAKQWGEGKFTTREALAAAFGVSRRTASRVLLIQKDAVAEGRKALEKRKARRKTSKGKGGERAKKPVTTSSKIVAIASTKFITITCGDIVYTADPSHVNFNEALEAIKHNDFIKAITLIDIKKAVEVYYHGAFRIENGIVYYHNIVLDNNLTRRVVESIKENKPYTHYLNFFEKCKKNPSRKAVDRLFDFLEHNDIEIVEDGCFYAWKRVDVDYKDFFTHTFDNSPGRTVKMKRKDVDPDDDRTCSNGLHVAAKHYIPHYGGGRGRIIKCKVDPRHVVSIPKDYANAKMRCHRYYVVEDVTEGFSHY</sequence>
<organism evidence="2 3">
    <name type="scientific">Escherichia phage E26</name>
    <dbReference type="NCBI Taxonomy" id="2675201"/>
    <lineage>
        <taxon>Viruses</taxon>
        <taxon>Duplodnaviria</taxon>
        <taxon>Heunggongvirae</taxon>
        <taxon>Uroviricota</taxon>
        <taxon>Caudoviricetes</taxon>
        <taxon>Pantevenvirales</taxon>
        <taxon>Straboviridae</taxon>
        <taxon>Krischvirus</taxon>
        <taxon>Krischvirus gec3s</taxon>
    </lineage>
</organism>
<evidence type="ECO:0000313" key="2">
    <source>
        <dbReference type="EMBL" id="QHB48871.1"/>
    </source>
</evidence>
<proteinExistence type="predicted"/>
<dbReference type="EMBL" id="MN655998">
    <property type="protein sequence ID" value="QHB48871.1"/>
    <property type="molecule type" value="Genomic_DNA"/>
</dbReference>
<feature type="region of interest" description="Disordered" evidence="1">
    <location>
        <begin position="69"/>
        <end position="92"/>
    </location>
</feature>
<evidence type="ECO:0000313" key="3">
    <source>
        <dbReference type="Proteomes" id="UP000464208"/>
    </source>
</evidence>
<dbReference type="Proteomes" id="UP000464208">
    <property type="component" value="Segment"/>
</dbReference>
<evidence type="ECO:0000256" key="1">
    <source>
        <dbReference type="SAM" id="MobiDB-lite"/>
    </source>
</evidence>
<protein>
    <submittedName>
        <fullName evidence="2">RIIB protein</fullName>
    </submittedName>
</protein>
<name>A0A6B9LR53_9CAUD</name>
<feature type="compositionally biased region" description="Basic residues" evidence="1">
    <location>
        <begin position="71"/>
        <end position="82"/>
    </location>
</feature>
<reference evidence="2 3" key="1">
    <citation type="submission" date="2019-11" db="EMBL/GenBank/DDBJ databases">
        <authorList>
            <person name="Wei B."/>
        </authorList>
    </citation>
    <scope>NUCLEOTIDE SEQUENCE [LARGE SCALE GENOMIC DNA]</scope>
</reference>